<dbReference type="Pfam" id="PF00957">
    <property type="entry name" value="Synaptobrevin"/>
    <property type="match status" value="1"/>
</dbReference>
<dbReference type="Proteomes" id="UP001146793">
    <property type="component" value="Unassembled WGS sequence"/>
</dbReference>
<accession>A0AAV8A818</accession>
<evidence type="ECO:0000256" key="5">
    <source>
        <dbReference type="ARBA" id="ARBA00022989"/>
    </source>
</evidence>
<reference evidence="13" key="1">
    <citation type="submission" date="2022-08" db="EMBL/GenBank/DDBJ databases">
        <title>Novel sulfate-reducing endosymbionts in the free-living metamonad Anaeramoeba.</title>
        <authorList>
            <person name="Jerlstrom-Hultqvist J."/>
            <person name="Cepicka I."/>
            <person name="Gallot-Lavallee L."/>
            <person name="Salas-Leiva D."/>
            <person name="Curtis B.A."/>
            <person name="Zahonova K."/>
            <person name="Pipaliya S."/>
            <person name="Dacks J."/>
            <person name="Roger A.J."/>
        </authorList>
    </citation>
    <scope>NUCLEOTIDE SEQUENCE</scope>
    <source>
        <strain evidence="13">Schooner1</strain>
    </source>
</reference>
<evidence type="ECO:0000313" key="13">
    <source>
        <dbReference type="EMBL" id="KAJ6250703.1"/>
    </source>
</evidence>
<name>A0AAV8A818_9EUKA</name>
<dbReference type="EMBL" id="JAOAOG010000073">
    <property type="protein sequence ID" value="KAJ6250703.1"/>
    <property type="molecule type" value="Genomic_DNA"/>
</dbReference>
<feature type="transmembrane region" description="Helical" evidence="10">
    <location>
        <begin position="71"/>
        <end position="92"/>
    </location>
</feature>
<evidence type="ECO:0000256" key="1">
    <source>
        <dbReference type="ARBA" id="ARBA00008025"/>
    </source>
</evidence>
<dbReference type="Proteomes" id="UP001150062">
    <property type="component" value="Unassembled WGS sequence"/>
</dbReference>
<keyword evidence="6 10" id="KW-0472">Membrane</keyword>
<dbReference type="GO" id="GO:0015031">
    <property type="term" value="P:protein transport"/>
    <property type="evidence" value="ECO:0007669"/>
    <property type="project" value="UniProtKB-KW"/>
</dbReference>
<keyword evidence="2" id="KW-0813">Transport</keyword>
<dbReference type="PRINTS" id="PR00219">
    <property type="entry name" value="SYNAPTOBREVN"/>
</dbReference>
<evidence type="ECO:0000256" key="9">
    <source>
        <dbReference type="SAM" id="Coils"/>
    </source>
</evidence>
<evidence type="ECO:0000256" key="7">
    <source>
        <dbReference type="ARBA" id="ARBA00046280"/>
    </source>
</evidence>
<evidence type="ECO:0000259" key="11">
    <source>
        <dbReference type="PROSITE" id="PS50892"/>
    </source>
</evidence>
<evidence type="ECO:0000256" key="4">
    <source>
        <dbReference type="ARBA" id="ARBA00022927"/>
    </source>
</evidence>
<feature type="domain" description="V-SNARE coiled-coil homology" evidence="11">
    <location>
        <begin position="7"/>
        <end position="67"/>
    </location>
</feature>
<evidence type="ECO:0000256" key="2">
    <source>
        <dbReference type="ARBA" id="ARBA00022448"/>
    </source>
</evidence>
<comment type="subcellular location">
    <subcellularLocation>
        <location evidence="7">Endomembrane system</location>
        <topology evidence="7">Single-pass type IV membrane protein</topology>
    </subcellularLocation>
</comment>
<proteinExistence type="inferred from homology"/>
<keyword evidence="3 10" id="KW-0812">Transmembrane</keyword>
<organism evidence="12 14">
    <name type="scientific">Anaeramoeba flamelloides</name>
    <dbReference type="NCBI Taxonomy" id="1746091"/>
    <lineage>
        <taxon>Eukaryota</taxon>
        <taxon>Metamonada</taxon>
        <taxon>Anaeramoebidae</taxon>
        <taxon>Anaeramoeba</taxon>
    </lineage>
</organism>
<evidence type="ECO:0000256" key="6">
    <source>
        <dbReference type="ARBA" id="ARBA00023136"/>
    </source>
</evidence>
<dbReference type="FunFam" id="1.20.5.110:FF:000004">
    <property type="entry name" value="Vesicle-associated membrane protein 7"/>
    <property type="match status" value="1"/>
</dbReference>
<dbReference type="Gene3D" id="1.20.5.110">
    <property type="match status" value="1"/>
</dbReference>
<keyword evidence="5 10" id="KW-1133">Transmembrane helix</keyword>
<dbReference type="PROSITE" id="PS50892">
    <property type="entry name" value="V_SNARE"/>
    <property type="match status" value="1"/>
</dbReference>
<protein>
    <submittedName>
        <fullName evidence="12">Vamp (Vesicle associated membrane protein)</fullName>
    </submittedName>
</protein>
<dbReference type="PIRSF" id="PIRSF005409">
    <property type="entry name" value="Synaptobrevin_euk"/>
    <property type="match status" value="1"/>
</dbReference>
<dbReference type="GO" id="GO:0005737">
    <property type="term" value="C:cytoplasm"/>
    <property type="evidence" value="ECO:0007669"/>
    <property type="project" value="UniProtKB-ARBA"/>
</dbReference>
<evidence type="ECO:0000256" key="3">
    <source>
        <dbReference type="ARBA" id="ARBA00022692"/>
    </source>
</evidence>
<dbReference type="InterPro" id="IPR016444">
    <property type="entry name" value="Synaptobrevin/VAMP"/>
</dbReference>
<dbReference type="GO" id="GO:0012505">
    <property type="term" value="C:endomembrane system"/>
    <property type="evidence" value="ECO:0007669"/>
    <property type="project" value="UniProtKB-SubCell"/>
</dbReference>
<dbReference type="AlphaFoldDB" id="A0AAV8A818"/>
<evidence type="ECO:0000313" key="15">
    <source>
        <dbReference type="Proteomes" id="UP001150062"/>
    </source>
</evidence>
<dbReference type="EMBL" id="JANTQA010000012">
    <property type="protein sequence ID" value="KAJ3450282.1"/>
    <property type="molecule type" value="Genomic_DNA"/>
</dbReference>
<dbReference type="InterPro" id="IPR001388">
    <property type="entry name" value="Synaptobrevin-like"/>
</dbReference>
<keyword evidence="8 9" id="KW-0175">Coiled coil</keyword>
<keyword evidence="15" id="KW-1185">Reference proteome</keyword>
<evidence type="ECO:0000256" key="10">
    <source>
        <dbReference type="SAM" id="Phobius"/>
    </source>
</evidence>
<evidence type="ECO:0000313" key="14">
    <source>
        <dbReference type="Proteomes" id="UP001146793"/>
    </source>
</evidence>
<gene>
    <name evidence="12" type="ORF">M0812_06453</name>
    <name evidence="13" type="ORF">M0813_15515</name>
</gene>
<dbReference type="GO" id="GO:0016192">
    <property type="term" value="P:vesicle-mediated transport"/>
    <property type="evidence" value="ECO:0007669"/>
    <property type="project" value="InterPro"/>
</dbReference>
<feature type="coiled-coil region" evidence="9">
    <location>
        <begin position="29"/>
        <end position="56"/>
    </location>
</feature>
<dbReference type="SUPFAM" id="SSF58038">
    <property type="entry name" value="SNARE fusion complex"/>
    <property type="match status" value="1"/>
</dbReference>
<evidence type="ECO:0000256" key="8">
    <source>
        <dbReference type="PROSITE-ProRule" id="PRU00290"/>
    </source>
</evidence>
<comment type="caution">
    <text evidence="12">The sequence shown here is derived from an EMBL/GenBank/DDBJ whole genome shotgun (WGS) entry which is preliminary data.</text>
</comment>
<sequence length="95" mass="11143">MTTTENKTEKIRKEVDEVKNVMSQNLDKVIDRGNKIENLEERSNALEQNSAVFKKKAKTVKRKMWWQNFKLSFILFLIFAVIILIIVIVLVAKYA</sequence>
<reference evidence="12" key="2">
    <citation type="submission" date="2022-08" db="EMBL/GenBank/DDBJ databases">
        <title>Novel sulphate-reducing endosymbionts in the free-living metamonad Anaeramoeba.</title>
        <authorList>
            <person name="Jerlstrom-Hultqvist J."/>
            <person name="Cepicka I."/>
            <person name="Gallot-Lavallee L."/>
            <person name="Salas-Leiva D."/>
            <person name="Curtis B.A."/>
            <person name="Zahonova K."/>
            <person name="Pipaliya S."/>
            <person name="Dacks J."/>
            <person name="Roger A.J."/>
        </authorList>
    </citation>
    <scope>NUCLEOTIDE SEQUENCE</scope>
    <source>
        <strain evidence="12">Busselton2</strain>
    </source>
</reference>
<keyword evidence="4" id="KW-0653">Protein transport</keyword>
<dbReference type="GO" id="GO:0016020">
    <property type="term" value="C:membrane"/>
    <property type="evidence" value="ECO:0007669"/>
    <property type="project" value="InterPro"/>
</dbReference>
<dbReference type="PANTHER" id="PTHR45701">
    <property type="entry name" value="SYNAPTOBREVIN FAMILY MEMBER"/>
    <property type="match status" value="1"/>
</dbReference>
<comment type="similarity">
    <text evidence="1">Belongs to the synaptobrevin family.</text>
</comment>
<dbReference type="InterPro" id="IPR042855">
    <property type="entry name" value="V_SNARE_CC"/>
</dbReference>
<evidence type="ECO:0000313" key="12">
    <source>
        <dbReference type="EMBL" id="KAJ3450282.1"/>
    </source>
</evidence>